<feature type="region of interest" description="Disordered" evidence="1">
    <location>
        <begin position="1"/>
        <end position="20"/>
    </location>
</feature>
<sequence length="88" mass="9317">MGQCDLHELNTPPPSEITDSGAEVTWSAAVGACVCVVRACTTFIGHRDLDQIEMAAHVRPVPCDDGCGEKKSPKLNEELAVSSRPPAV</sequence>
<accession>A0ABD0M9M4</accession>
<keyword evidence="3" id="KW-1185">Reference proteome</keyword>
<evidence type="ECO:0000313" key="2">
    <source>
        <dbReference type="EMBL" id="KAK7508457.1"/>
    </source>
</evidence>
<evidence type="ECO:0000256" key="1">
    <source>
        <dbReference type="SAM" id="MobiDB-lite"/>
    </source>
</evidence>
<evidence type="ECO:0000313" key="3">
    <source>
        <dbReference type="Proteomes" id="UP001519460"/>
    </source>
</evidence>
<protein>
    <submittedName>
        <fullName evidence="2">Uncharacterized protein</fullName>
    </submittedName>
</protein>
<gene>
    <name evidence="2" type="ORF">BaRGS_00000023</name>
</gene>
<comment type="caution">
    <text evidence="2">The sequence shown here is derived from an EMBL/GenBank/DDBJ whole genome shotgun (WGS) entry which is preliminary data.</text>
</comment>
<organism evidence="2 3">
    <name type="scientific">Batillaria attramentaria</name>
    <dbReference type="NCBI Taxonomy" id="370345"/>
    <lineage>
        <taxon>Eukaryota</taxon>
        <taxon>Metazoa</taxon>
        <taxon>Spiralia</taxon>
        <taxon>Lophotrochozoa</taxon>
        <taxon>Mollusca</taxon>
        <taxon>Gastropoda</taxon>
        <taxon>Caenogastropoda</taxon>
        <taxon>Sorbeoconcha</taxon>
        <taxon>Cerithioidea</taxon>
        <taxon>Batillariidae</taxon>
        <taxon>Batillaria</taxon>
    </lineage>
</organism>
<dbReference type="AlphaFoldDB" id="A0ABD0M9M4"/>
<dbReference type="EMBL" id="JACVVK020000001">
    <property type="protein sequence ID" value="KAK7508457.1"/>
    <property type="molecule type" value="Genomic_DNA"/>
</dbReference>
<feature type="region of interest" description="Disordered" evidence="1">
    <location>
        <begin position="69"/>
        <end position="88"/>
    </location>
</feature>
<proteinExistence type="predicted"/>
<dbReference type="Proteomes" id="UP001519460">
    <property type="component" value="Unassembled WGS sequence"/>
</dbReference>
<name>A0ABD0M9M4_9CAEN</name>
<reference evidence="2 3" key="1">
    <citation type="journal article" date="2023" name="Sci. Data">
        <title>Genome assembly of the Korean intertidal mud-creeper Batillaria attramentaria.</title>
        <authorList>
            <person name="Patra A.K."/>
            <person name="Ho P.T."/>
            <person name="Jun S."/>
            <person name="Lee S.J."/>
            <person name="Kim Y."/>
            <person name="Won Y.J."/>
        </authorList>
    </citation>
    <scope>NUCLEOTIDE SEQUENCE [LARGE SCALE GENOMIC DNA]</scope>
    <source>
        <strain evidence="2">Wonlab-2016</strain>
    </source>
</reference>